<protein>
    <submittedName>
        <fullName evidence="1">Uncharacterized protein</fullName>
    </submittedName>
</protein>
<accession>A0ABT2PUM4</accession>
<evidence type="ECO:0000313" key="1">
    <source>
        <dbReference type="EMBL" id="MCU0104418.1"/>
    </source>
</evidence>
<organism evidence="1 2">
    <name type="scientific">Paracholeplasma vituli</name>
    <dbReference type="NCBI Taxonomy" id="69473"/>
    <lineage>
        <taxon>Bacteria</taxon>
        <taxon>Bacillati</taxon>
        <taxon>Mycoplasmatota</taxon>
        <taxon>Mollicutes</taxon>
        <taxon>Acholeplasmatales</taxon>
        <taxon>Acholeplasmataceae</taxon>
        <taxon>Paracholeplasma</taxon>
    </lineage>
</organism>
<keyword evidence="2" id="KW-1185">Reference proteome</keyword>
<name>A0ABT2PUM4_9MOLU</name>
<proteinExistence type="predicted"/>
<dbReference type="EMBL" id="JAOEGN010000003">
    <property type="protein sequence ID" value="MCU0104418.1"/>
    <property type="molecule type" value="Genomic_DNA"/>
</dbReference>
<comment type="caution">
    <text evidence="1">The sequence shown here is derived from an EMBL/GenBank/DDBJ whole genome shotgun (WGS) entry which is preliminary data.</text>
</comment>
<evidence type="ECO:0000313" key="2">
    <source>
        <dbReference type="Proteomes" id="UP001209076"/>
    </source>
</evidence>
<dbReference type="RefSeq" id="WP_262095649.1">
    <property type="nucleotide sequence ID" value="NZ_JAOEGN010000003.1"/>
</dbReference>
<dbReference type="Proteomes" id="UP001209076">
    <property type="component" value="Unassembled WGS sequence"/>
</dbReference>
<reference evidence="2" key="1">
    <citation type="submission" date="2023-07" db="EMBL/GenBank/DDBJ databases">
        <title>Novel Mycoplasma species identified in domestic and wild animals.</title>
        <authorList>
            <person name="Volokhov D.V."/>
            <person name="Furtak V.A."/>
            <person name="Zagorodnyaya T.A."/>
        </authorList>
    </citation>
    <scope>NUCLEOTIDE SEQUENCE [LARGE SCALE GENOMIC DNA]</scope>
    <source>
        <strain evidence="2">92-19</strain>
    </source>
</reference>
<sequence>MDKNQNAIVSINGSITLMETSIISALEYLGLPKTEIFSDVKQRITVFKNIEDVLVLLDSNIKKDSRYISKFFAAVSAGLFDAALNYLWDETILQLRNRVSQYDIEYFFDCAVKTEKRSKLKSIEDLIKVDDSELLIGSKEIGLISSIGYKLLEDIKFMRNWASAAHPNNSDLTGLQLITWLETCIREVICLPLENITVRINTLLENIKNSALSSKELDNIVVFFAELTSEKTGALANGFFGIFTRGDAPQHCIDNVLYLAPKLWPLISDDVKVQFGIRFAQFGANGDKDKQKLSRQFLEVCNGLQYIPNTIRDSEINEQLAALRRVHESFDNFYNEGMFAKQLVNIVGDKLPSQIIDRYVNTIVYVFLSNGYGIASAADPYYETLISGFDSRASMKAIVSLIRDDVALKLKNRKLCRMQFIRLIELVLPKITAPMFKDFIDKLLKMDLATASTDDKVKKQIDLMRVYIK</sequence>
<gene>
    <name evidence="1" type="ORF">N7603_01955</name>
</gene>